<dbReference type="PANTHER" id="PTHR31515">
    <property type="entry name" value="TRANSMEMBRANE PROTEIN-RELATED"/>
    <property type="match status" value="1"/>
</dbReference>
<dbReference type="AlphaFoldDB" id="A0A1D6Q3Q5"/>
<dbReference type="InParanoid" id="A0A1D6Q3Q5"/>
<dbReference type="PANTHER" id="PTHR31515:SF0">
    <property type="entry name" value="TRANSMEMBRANE PROTEIN"/>
    <property type="match status" value="1"/>
</dbReference>
<evidence type="ECO:0000313" key="1">
    <source>
        <dbReference type="EMBL" id="AQK53193.1"/>
    </source>
</evidence>
<protein>
    <submittedName>
        <fullName evidence="1">Uncharacterized protein</fullName>
    </submittedName>
</protein>
<name>A0A1D6Q3Q5_MAIZE</name>
<dbReference type="ExpressionAtlas" id="A0A1D6Q3Q5">
    <property type="expression patterns" value="baseline and differential"/>
</dbReference>
<organism evidence="1">
    <name type="scientific">Zea mays</name>
    <name type="common">Maize</name>
    <dbReference type="NCBI Taxonomy" id="4577"/>
    <lineage>
        <taxon>Eukaryota</taxon>
        <taxon>Viridiplantae</taxon>
        <taxon>Streptophyta</taxon>
        <taxon>Embryophyta</taxon>
        <taxon>Tracheophyta</taxon>
        <taxon>Spermatophyta</taxon>
        <taxon>Magnoliopsida</taxon>
        <taxon>Liliopsida</taxon>
        <taxon>Poales</taxon>
        <taxon>Poaceae</taxon>
        <taxon>PACMAD clade</taxon>
        <taxon>Panicoideae</taxon>
        <taxon>Andropogonodae</taxon>
        <taxon>Andropogoneae</taxon>
        <taxon>Tripsacinae</taxon>
        <taxon>Zea</taxon>
    </lineage>
</organism>
<reference evidence="1" key="1">
    <citation type="submission" date="2015-12" db="EMBL/GenBank/DDBJ databases">
        <title>Update maize B73 reference genome by single molecule sequencing technologies.</title>
        <authorList>
            <consortium name="Maize Genome Sequencing Project"/>
            <person name="Ware D."/>
        </authorList>
    </citation>
    <scope>NUCLEOTIDE SEQUENCE</scope>
    <source>
        <tissue evidence="1">Seedling</tissue>
    </source>
</reference>
<accession>A0A1D6Q3Q5</accession>
<proteinExistence type="predicted"/>
<dbReference type="OMA" id="DMYNEEL"/>
<gene>
    <name evidence="1" type="ORF">ZEAMMB73_Zm00001d050883</name>
</gene>
<sequence>MTRQFALPSIAQRHILAGLASAVGGLSAPYERASRIHERHVVNWLWAVGYHLFGPFSNSSQISQILQDVALVMLSTTFFYFYDMYNEELQFMLKSMLLFAKIRDTSEFVQSFASEHLKTPLGELVKGNKNKFTTELWVEKFYKKVTNLPEPFPHDLVEKLEEYLDKLEGQPVDLSSLLYDHRLVDAYQNSTDILQSTIFTQ</sequence>
<dbReference type="EMBL" id="CM000780">
    <property type="protein sequence ID" value="AQK53193.1"/>
    <property type="molecule type" value="Genomic_DNA"/>
</dbReference>